<dbReference type="InterPro" id="IPR017441">
    <property type="entry name" value="Protein_kinase_ATP_BS"/>
</dbReference>
<feature type="region of interest" description="Disordered" evidence="9">
    <location>
        <begin position="345"/>
        <end position="365"/>
    </location>
</feature>
<evidence type="ECO:0000256" key="10">
    <source>
        <dbReference type="SAM" id="Phobius"/>
    </source>
</evidence>
<accession>A0AAW1J6N0</accession>
<dbReference type="GO" id="GO:0016020">
    <property type="term" value="C:membrane"/>
    <property type="evidence" value="ECO:0007669"/>
    <property type="project" value="UniProtKB-SubCell"/>
</dbReference>
<feature type="chain" id="PRO_5043743825" description="Protein kinase domain-containing protein" evidence="11">
    <location>
        <begin position="25"/>
        <end position="685"/>
    </location>
</feature>
<comment type="subcellular location">
    <subcellularLocation>
        <location evidence="1">Membrane</location>
    </subcellularLocation>
</comment>
<keyword evidence="4" id="KW-0677">Repeat</keyword>
<dbReference type="FunFam" id="3.80.10.10:FF:000379">
    <property type="entry name" value="Protein NSP-INTERACTING KINASE 2"/>
    <property type="match status" value="1"/>
</dbReference>
<dbReference type="Pfam" id="PF07714">
    <property type="entry name" value="PK_Tyr_Ser-Thr"/>
    <property type="match status" value="1"/>
</dbReference>
<dbReference type="GO" id="GO:0033612">
    <property type="term" value="F:receptor serine/threonine kinase binding"/>
    <property type="evidence" value="ECO:0007669"/>
    <property type="project" value="TreeGrafter"/>
</dbReference>
<dbReference type="InterPro" id="IPR011009">
    <property type="entry name" value="Kinase-like_dom_sf"/>
</dbReference>
<gene>
    <name evidence="13" type="ORF">RND81_08G123800</name>
</gene>
<keyword evidence="6 10" id="KW-0472">Membrane</keyword>
<evidence type="ECO:0000313" key="13">
    <source>
        <dbReference type="EMBL" id="KAK9698688.1"/>
    </source>
</evidence>
<feature type="transmembrane region" description="Helical" evidence="10">
    <location>
        <begin position="312"/>
        <end position="334"/>
    </location>
</feature>
<evidence type="ECO:0000256" key="6">
    <source>
        <dbReference type="ARBA" id="ARBA00023136"/>
    </source>
</evidence>
<dbReference type="FunFam" id="3.30.200.20:FF:000371">
    <property type="entry name" value="Protein NSP-INTERACTING KINASE 2"/>
    <property type="match status" value="1"/>
</dbReference>
<dbReference type="Gene3D" id="3.30.200.20">
    <property type="entry name" value="Phosphorylase Kinase, domain 1"/>
    <property type="match status" value="1"/>
</dbReference>
<dbReference type="GO" id="GO:0005524">
    <property type="term" value="F:ATP binding"/>
    <property type="evidence" value="ECO:0007669"/>
    <property type="project" value="UniProtKB-UniRule"/>
</dbReference>
<dbReference type="PROSITE" id="PS51257">
    <property type="entry name" value="PROKAR_LIPOPROTEIN"/>
    <property type="match status" value="1"/>
</dbReference>
<evidence type="ECO:0000256" key="1">
    <source>
        <dbReference type="ARBA" id="ARBA00004370"/>
    </source>
</evidence>
<evidence type="ECO:0000256" key="8">
    <source>
        <dbReference type="PROSITE-ProRule" id="PRU10141"/>
    </source>
</evidence>
<evidence type="ECO:0000259" key="12">
    <source>
        <dbReference type="PROSITE" id="PS50011"/>
    </source>
</evidence>
<dbReference type="InterPro" id="IPR032675">
    <property type="entry name" value="LRR_dom_sf"/>
</dbReference>
<organism evidence="13 14">
    <name type="scientific">Saponaria officinalis</name>
    <name type="common">Common soapwort</name>
    <name type="synonym">Lychnis saponaria</name>
    <dbReference type="NCBI Taxonomy" id="3572"/>
    <lineage>
        <taxon>Eukaryota</taxon>
        <taxon>Viridiplantae</taxon>
        <taxon>Streptophyta</taxon>
        <taxon>Embryophyta</taxon>
        <taxon>Tracheophyta</taxon>
        <taxon>Spermatophyta</taxon>
        <taxon>Magnoliopsida</taxon>
        <taxon>eudicotyledons</taxon>
        <taxon>Gunneridae</taxon>
        <taxon>Pentapetalae</taxon>
        <taxon>Caryophyllales</taxon>
        <taxon>Caryophyllaceae</taxon>
        <taxon>Caryophylleae</taxon>
        <taxon>Saponaria</taxon>
    </lineage>
</organism>
<feature type="binding site" evidence="8">
    <location>
        <position position="441"/>
    </location>
    <ligand>
        <name>ATP</name>
        <dbReference type="ChEBI" id="CHEBI:30616"/>
    </ligand>
</feature>
<dbReference type="PROSITE" id="PS00107">
    <property type="entry name" value="PROTEIN_KINASE_ATP"/>
    <property type="match status" value="1"/>
</dbReference>
<keyword evidence="11" id="KW-0732">Signal</keyword>
<dbReference type="SUPFAM" id="SSF56112">
    <property type="entry name" value="Protein kinase-like (PK-like)"/>
    <property type="match status" value="1"/>
</dbReference>
<protein>
    <recommendedName>
        <fullName evidence="12">Protein kinase domain-containing protein</fullName>
    </recommendedName>
</protein>
<keyword evidence="2" id="KW-0433">Leucine-rich repeat</keyword>
<evidence type="ECO:0000256" key="9">
    <source>
        <dbReference type="SAM" id="MobiDB-lite"/>
    </source>
</evidence>
<proteinExistence type="predicted"/>
<dbReference type="AlphaFoldDB" id="A0AAW1J6N0"/>
<dbReference type="PROSITE" id="PS50011">
    <property type="entry name" value="PROTEIN_KINASE_DOM"/>
    <property type="match status" value="1"/>
</dbReference>
<dbReference type="Proteomes" id="UP001443914">
    <property type="component" value="Unassembled WGS sequence"/>
</dbReference>
<feature type="domain" description="Protein kinase" evidence="12">
    <location>
        <begin position="413"/>
        <end position="681"/>
    </location>
</feature>
<evidence type="ECO:0000256" key="5">
    <source>
        <dbReference type="ARBA" id="ARBA00022989"/>
    </source>
</evidence>
<dbReference type="PANTHER" id="PTHR48056">
    <property type="entry name" value="LRR RECEPTOR-LIKE SERINE/THREONINE-PROTEIN KINASE-RELATED"/>
    <property type="match status" value="1"/>
</dbReference>
<evidence type="ECO:0000256" key="4">
    <source>
        <dbReference type="ARBA" id="ARBA00022737"/>
    </source>
</evidence>
<evidence type="ECO:0000256" key="11">
    <source>
        <dbReference type="SAM" id="SignalP"/>
    </source>
</evidence>
<keyword evidence="8" id="KW-0067">ATP-binding</keyword>
<keyword evidence="3 10" id="KW-0812">Transmembrane</keyword>
<dbReference type="InterPro" id="IPR050647">
    <property type="entry name" value="Plant_LRR-RLKs"/>
</dbReference>
<keyword evidence="5 10" id="KW-1133">Transmembrane helix</keyword>
<reference evidence="13" key="1">
    <citation type="submission" date="2024-03" db="EMBL/GenBank/DDBJ databases">
        <title>WGS assembly of Saponaria officinalis var. Norfolk2.</title>
        <authorList>
            <person name="Jenkins J."/>
            <person name="Shu S."/>
            <person name="Grimwood J."/>
            <person name="Barry K."/>
            <person name="Goodstein D."/>
            <person name="Schmutz J."/>
            <person name="Leebens-Mack J."/>
            <person name="Osbourn A."/>
        </authorList>
    </citation>
    <scope>NUCLEOTIDE SEQUENCE [LARGE SCALE GENOMIC DNA]</scope>
    <source>
        <strain evidence="13">JIC</strain>
    </source>
</reference>
<evidence type="ECO:0000256" key="7">
    <source>
        <dbReference type="ARBA" id="ARBA00023180"/>
    </source>
</evidence>
<dbReference type="Pfam" id="PF08263">
    <property type="entry name" value="LRRNT_2"/>
    <property type="match status" value="1"/>
</dbReference>
<evidence type="ECO:0000256" key="3">
    <source>
        <dbReference type="ARBA" id="ARBA00022692"/>
    </source>
</evidence>
<dbReference type="CDD" id="cd14066">
    <property type="entry name" value="STKc_IRAK"/>
    <property type="match status" value="1"/>
</dbReference>
<dbReference type="Gene3D" id="3.80.10.10">
    <property type="entry name" value="Ribonuclease Inhibitor"/>
    <property type="match status" value="2"/>
</dbReference>
<dbReference type="InterPro" id="IPR001611">
    <property type="entry name" value="Leu-rich_rpt"/>
</dbReference>
<evidence type="ECO:0000313" key="14">
    <source>
        <dbReference type="Proteomes" id="UP001443914"/>
    </source>
</evidence>
<dbReference type="Gene3D" id="1.10.510.10">
    <property type="entry name" value="Transferase(Phosphotransferase) domain 1"/>
    <property type="match status" value="1"/>
</dbReference>
<dbReference type="InterPro" id="IPR013210">
    <property type="entry name" value="LRR_N_plant-typ"/>
</dbReference>
<comment type="caution">
    <text evidence="13">The sequence shown here is derived from an EMBL/GenBank/DDBJ whole genome shotgun (WGS) entry which is preliminary data.</text>
</comment>
<keyword evidence="14" id="KW-1185">Reference proteome</keyword>
<dbReference type="SUPFAM" id="SSF52058">
    <property type="entry name" value="L domain-like"/>
    <property type="match status" value="1"/>
</dbReference>
<evidence type="ECO:0000256" key="2">
    <source>
        <dbReference type="ARBA" id="ARBA00022614"/>
    </source>
</evidence>
<keyword evidence="7" id="KW-0325">Glycoprotein</keyword>
<dbReference type="PANTHER" id="PTHR48056:SF37">
    <property type="entry name" value="PROTEIN KINASE DOMAIN-CONTAINING PROTEIN"/>
    <property type="match status" value="1"/>
</dbReference>
<dbReference type="Pfam" id="PF00560">
    <property type="entry name" value="LRR_1"/>
    <property type="match status" value="5"/>
</dbReference>
<feature type="compositionally biased region" description="Basic and acidic residues" evidence="9">
    <location>
        <begin position="350"/>
        <end position="364"/>
    </location>
</feature>
<name>A0AAW1J6N0_SAPOF</name>
<keyword evidence="8" id="KW-0547">Nucleotide-binding</keyword>
<dbReference type="EMBL" id="JBDFQZ010000008">
    <property type="protein sequence ID" value="KAK9698688.1"/>
    <property type="molecule type" value="Genomic_DNA"/>
</dbReference>
<dbReference type="InterPro" id="IPR000719">
    <property type="entry name" value="Prot_kinase_dom"/>
</dbReference>
<dbReference type="GO" id="GO:0004672">
    <property type="term" value="F:protein kinase activity"/>
    <property type="evidence" value="ECO:0007669"/>
    <property type="project" value="InterPro"/>
</dbReference>
<dbReference type="InterPro" id="IPR001245">
    <property type="entry name" value="Ser-Thr/Tyr_kinase_cat_dom"/>
</dbReference>
<sequence length="685" mass="75192">MLKIHSINILFICSLFLACHTILADTEIKALMEIKSSLDPQNKLLSTWDINGDPCSGLFEGVACNQHRNVANISLQGRGLTGKLSPVIGELKWLSGIYLHYNSINGEIPKEIANLNYLNDLYLNVNNFSGIIPPEIAHMANLQVMDLGCNRLTGSIPAQIGSLSMLSVLSLQYNQLNGSIPPSLGDLLFLKRLDLSYNRLSGPIPLTLANIQTLQNLDIRNNSLSGIVPTSLKKLNAGFAYGNNSRLCGTGFPPLRTCTAFDSGDVEINTPQPFSLILNNHTQSTEEPKKTTGLHTDCNTSTCSNVQKFPHIVIAVGVITGSITFAAVIFLTFIRYRRQKQKVGTTIEASESRHSTDHHTDFHSKSPSPLVSLAYSTGWDPLADGLISGEFSHELLQNFRYNLEDVESATQYFLEANVLGRGNFSTVYKGVLRDGSAVAIKSVNVASCKSEESEFVLGLNLLVTLRHENLVNLRGFCCSRGRGECFLIYDFAPNGSLTKYLDVSNESGLVLDWCTRVRIIAGIAKGLNYLHEENGSKPSLVHQNISAEKILIDEQFNPLILNSGLRKILADDTIFSALKVSAAMGYLAPEYITTGRFTEKSDVYAFGVIILDVISGKQQITNAMRSLAESSKLEDFVDQNLNGDFSISEAAKMVKLGLWCINELPDQRPNMKDVVDELNKLSSNS</sequence>
<feature type="signal peptide" evidence="11">
    <location>
        <begin position="1"/>
        <end position="24"/>
    </location>
</feature>